<protein>
    <submittedName>
        <fullName evidence="1">Uncharacterized protein</fullName>
    </submittedName>
</protein>
<dbReference type="AlphaFoldDB" id="A0A0D1Y1S0"/>
<evidence type="ECO:0000313" key="2">
    <source>
        <dbReference type="Proteomes" id="UP000053599"/>
    </source>
</evidence>
<dbReference type="Proteomes" id="UP000053599">
    <property type="component" value="Unassembled WGS sequence"/>
</dbReference>
<organism evidence="1 2">
    <name type="scientific">Exophiala sideris</name>
    <dbReference type="NCBI Taxonomy" id="1016849"/>
    <lineage>
        <taxon>Eukaryota</taxon>
        <taxon>Fungi</taxon>
        <taxon>Dikarya</taxon>
        <taxon>Ascomycota</taxon>
        <taxon>Pezizomycotina</taxon>
        <taxon>Eurotiomycetes</taxon>
        <taxon>Chaetothyriomycetidae</taxon>
        <taxon>Chaetothyriales</taxon>
        <taxon>Herpotrichiellaceae</taxon>
        <taxon>Exophiala</taxon>
    </lineage>
</organism>
<evidence type="ECO:0000313" key="1">
    <source>
        <dbReference type="EMBL" id="KIV76882.1"/>
    </source>
</evidence>
<dbReference type="EMBL" id="KN846954">
    <property type="protein sequence ID" value="KIV76882.1"/>
    <property type="molecule type" value="Genomic_DNA"/>
</dbReference>
<gene>
    <name evidence="1" type="ORF">PV11_08731</name>
</gene>
<dbReference type="GO" id="GO:0002161">
    <property type="term" value="F:aminoacyl-tRNA deacylase activity"/>
    <property type="evidence" value="ECO:0007669"/>
    <property type="project" value="InterPro"/>
</dbReference>
<name>A0A0D1Y1S0_9EURO</name>
<dbReference type="HOGENOM" id="CLU_148785_0_0_1"/>
<sequence length="132" mass="14855">MPPSRKKILCVGLGRFVKHPPGFVSPFGTPQEIIKKVDGDLKNCDEAGFDCYHYEMNPEDLEATLRGLEEKIQTQHWDAISIGFGIRGMPMHTVLFERTIDVCRRVASVVPWCFSDGPSGNLDAFRRACPEM</sequence>
<dbReference type="InterPro" id="IPR036754">
    <property type="entry name" value="YbaK/aa-tRNA-synt-asso_dom_sf"/>
</dbReference>
<dbReference type="SUPFAM" id="SSF55826">
    <property type="entry name" value="YbaK/ProRS associated domain"/>
    <property type="match status" value="1"/>
</dbReference>
<reference evidence="1 2" key="1">
    <citation type="submission" date="2015-01" db="EMBL/GenBank/DDBJ databases">
        <title>The Genome Sequence of Exophiala sideris CBS121828.</title>
        <authorList>
            <consortium name="The Broad Institute Genomics Platform"/>
            <person name="Cuomo C."/>
            <person name="de Hoog S."/>
            <person name="Gorbushina A."/>
            <person name="Stielow B."/>
            <person name="Teixiera M."/>
            <person name="Abouelleil A."/>
            <person name="Chapman S.B."/>
            <person name="Priest M."/>
            <person name="Young S.K."/>
            <person name="Wortman J."/>
            <person name="Nusbaum C."/>
            <person name="Birren B."/>
        </authorList>
    </citation>
    <scope>NUCLEOTIDE SEQUENCE [LARGE SCALE GENOMIC DNA]</scope>
    <source>
        <strain evidence="1 2">CBS 121828</strain>
    </source>
</reference>
<accession>A0A0D1Y1S0</accession>
<proteinExistence type="predicted"/>
<dbReference type="OrthoDB" id="9986861at2759"/>